<dbReference type="GO" id="GO:0016853">
    <property type="term" value="F:isomerase activity"/>
    <property type="evidence" value="ECO:0007669"/>
    <property type="project" value="UniProtKB-KW"/>
</dbReference>
<dbReference type="InterPro" id="IPR046348">
    <property type="entry name" value="SIS_dom_sf"/>
</dbReference>
<evidence type="ECO:0000313" key="2">
    <source>
        <dbReference type="EMBL" id="SJZ66776.1"/>
    </source>
</evidence>
<dbReference type="SUPFAM" id="SSF53697">
    <property type="entry name" value="SIS domain"/>
    <property type="match status" value="1"/>
</dbReference>
<dbReference type="GO" id="GO:0097367">
    <property type="term" value="F:carbohydrate derivative binding"/>
    <property type="evidence" value="ECO:0007669"/>
    <property type="project" value="InterPro"/>
</dbReference>
<accession>A0A1T4MIV2</accession>
<dbReference type="OrthoDB" id="9779207at2"/>
<dbReference type="RefSeq" id="WP_078711673.1">
    <property type="nucleotide sequence ID" value="NZ_FUWY01000003.1"/>
</dbReference>
<evidence type="ECO:0000259" key="1">
    <source>
        <dbReference type="PROSITE" id="PS51464"/>
    </source>
</evidence>
<dbReference type="AlphaFoldDB" id="A0A1T4MIV2"/>
<reference evidence="3" key="1">
    <citation type="submission" date="2017-02" db="EMBL/GenBank/DDBJ databases">
        <authorList>
            <person name="Varghese N."/>
            <person name="Submissions S."/>
        </authorList>
    </citation>
    <scope>NUCLEOTIDE SEQUENCE [LARGE SCALE GENOMIC DNA]</scope>
    <source>
        <strain evidence="3">ATCC 25662</strain>
    </source>
</reference>
<organism evidence="2 3">
    <name type="scientific">Anaerorhabdus furcosa</name>
    <dbReference type="NCBI Taxonomy" id="118967"/>
    <lineage>
        <taxon>Bacteria</taxon>
        <taxon>Bacillati</taxon>
        <taxon>Bacillota</taxon>
        <taxon>Erysipelotrichia</taxon>
        <taxon>Erysipelotrichales</taxon>
        <taxon>Erysipelotrichaceae</taxon>
        <taxon>Anaerorhabdus</taxon>
    </lineage>
</organism>
<keyword evidence="2" id="KW-0413">Isomerase</keyword>
<dbReference type="PROSITE" id="PS51464">
    <property type="entry name" value="SIS"/>
    <property type="match status" value="1"/>
</dbReference>
<dbReference type="Proteomes" id="UP000243297">
    <property type="component" value="Unassembled WGS sequence"/>
</dbReference>
<feature type="domain" description="SIS" evidence="1">
    <location>
        <begin position="47"/>
        <end position="198"/>
    </location>
</feature>
<name>A0A1T4MIV2_9FIRM</name>
<dbReference type="GO" id="GO:1901135">
    <property type="term" value="P:carbohydrate derivative metabolic process"/>
    <property type="evidence" value="ECO:0007669"/>
    <property type="project" value="InterPro"/>
</dbReference>
<dbReference type="EMBL" id="FUWY01000003">
    <property type="protein sequence ID" value="SJZ66776.1"/>
    <property type="molecule type" value="Genomic_DNA"/>
</dbReference>
<dbReference type="Gene3D" id="3.40.50.10490">
    <property type="entry name" value="Glucose-6-phosphate isomerase like protein, domain 1"/>
    <property type="match status" value="2"/>
</dbReference>
<proteinExistence type="predicted"/>
<evidence type="ECO:0000313" key="3">
    <source>
        <dbReference type="Proteomes" id="UP000243297"/>
    </source>
</evidence>
<dbReference type="STRING" id="118967.SAMN02745191_1263"/>
<gene>
    <name evidence="2" type="ORF">SAMN02745191_1263</name>
</gene>
<sequence length="387" mass="43474">MKYLGLEENELREKGGFFAASEIERQPLLWSELIQTVKSKQNEIETFFNQLDLKNTKIYLVGAGSSALAASIVENTLKKKLKLDVETVYSTKLILQPEVYFDIDKPILMVSFGSSGSTPESVEAVRLAQSMCKDLKQMFVLCVDTGILVKEYMTSDTLFIPLPNNTKGKSFAATAEFTCLILQALAIFDIKNIDEYAIFCEYAQIEARNIFENKMDMIKEIAGLDTISMTSVGSLEYEHLAAESALKAVELTGGKFLSNFNSSIEYRHGPKLIMNSPVLCMHYLYPDFFISNYDIDMMNEVATDNLKGTVVGVGFHTPEECHVQTKYYFQLKQNKVIGHNPALGTLLYALIMQSLIVHISLKHGVKADWPSTDDQVPKVANRVKIYK</sequence>
<protein>
    <submittedName>
        <fullName evidence="2">Tagatose-6-phosphate ketose/aldose isomerase</fullName>
    </submittedName>
</protein>
<keyword evidence="3" id="KW-1185">Reference proteome</keyword>
<dbReference type="InterPro" id="IPR001347">
    <property type="entry name" value="SIS_dom"/>
</dbReference>